<dbReference type="RefSeq" id="YP_010651351.1">
    <property type="nucleotide sequence ID" value="NC_070781.1"/>
</dbReference>
<accession>A0AA49H3T9</accession>
<proteinExistence type="predicted"/>
<sequence>MAVTKRDLTAVANILAEGKALGLFSEKLADVFALSNPRFDGDRFKEVSGVIKPTDDLSDPLCVGEDYINALSNELTKMINEQPIVIREMWEPAPDAHLDDIEFDCN</sequence>
<protein>
    <submittedName>
        <fullName evidence="2">Uncharacterized protein</fullName>
    </submittedName>
</protein>
<evidence type="ECO:0000313" key="3">
    <source>
        <dbReference type="Proteomes" id="UP001202581"/>
    </source>
</evidence>
<name>A0AA49H3T9_9CAUD</name>
<gene>
    <name evidence="2" type="primary">269</name>
    <name evidence="1" type="synonym">13</name>
    <name evidence="1" type="ORF">SEA_TOMAS_13</name>
    <name evidence="2" type="ORF">SEA_TOMAS_269</name>
</gene>
<dbReference type="KEGG" id="vg:77926987"/>
<dbReference type="GeneID" id="77926987"/>
<evidence type="ECO:0000313" key="2">
    <source>
        <dbReference type="EMBL" id="UMO76412.1"/>
    </source>
</evidence>
<dbReference type="Proteomes" id="UP001202581">
    <property type="component" value="Segment"/>
</dbReference>
<organism evidence="2 3">
    <name type="scientific">Streptomyces phage Tomas</name>
    <dbReference type="NCBI Taxonomy" id="2914443"/>
    <lineage>
        <taxon>Viruses</taxon>
        <taxon>Duplodnaviria</taxon>
        <taxon>Heunggongvirae</taxon>
        <taxon>Uroviricota</taxon>
        <taxon>Caudoviricetes</taxon>
        <taxon>Stanwilliamsviridae</taxon>
        <taxon>Boydwoodruffvirinae</taxon>
        <taxon>Tomasvirus</taxon>
        <taxon>Tomasvirus tomas</taxon>
    </lineage>
</organism>
<dbReference type="EMBL" id="OL829978">
    <property type="protein sequence ID" value="UMO76412.1"/>
    <property type="molecule type" value="Genomic_DNA"/>
</dbReference>
<evidence type="ECO:0000313" key="1">
    <source>
        <dbReference type="EMBL" id="UMO76204.1"/>
    </source>
</evidence>
<keyword evidence="3" id="KW-1185">Reference proteome</keyword>
<dbReference type="EMBL" id="OL829978">
    <property type="protein sequence ID" value="UMO76204.1"/>
    <property type="molecule type" value="Genomic_DNA"/>
</dbReference>
<reference evidence="2" key="1">
    <citation type="submission" date="2021-12" db="EMBL/GenBank/DDBJ databases">
        <authorList>
            <person name="Khadka S."/>
            <person name="Uribe D.A."/>
            <person name="Klipsch I.N."/>
            <person name="Rene S.R."/>
            <person name="Jimenez M.L."/>
            <person name="Saini B.K."/>
            <person name="Zugasti M."/>
            <person name="Bullon R.M."/>
            <person name="Sharp C.D."/>
            <person name="Kapinga K.O."/>
            <person name="Warner C.P."/>
            <person name="Sarinana J."/>
            <person name="Jimenez A."/>
            <person name="Layton S.R."/>
            <person name="Nayek S."/>
            <person name="Hughes L.E."/>
            <person name="Garlena R.A."/>
            <person name="Russell D.A."/>
            <person name="Jacobs-Sera D."/>
            <person name="Hatfull G.F."/>
        </authorList>
    </citation>
    <scope>NUCLEOTIDE SEQUENCE</scope>
</reference>